<dbReference type="PROSITE" id="PS00136">
    <property type="entry name" value="SUBTILASE_ASP"/>
    <property type="match status" value="1"/>
</dbReference>
<dbReference type="Proteomes" id="UP001595840">
    <property type="component" value="Unassembled WGS sequence"/>
</dbReference>
<evidence type="ECO:0000256" key="6">
    <source>
        <dbReference type="RuleBase" id="RU003355"/>
    </source>
</evidence>
<dbReference type="InterPro" id="IPR034176">
    <property type="entry name" value="Peptidases_S8_13"/>
</dbReference>
<evidence type="ECO:0000259" key="8">
    <source>
        <dbReference type="PROSITE" id="PS50093"/>
    </source>
</evidence>
<dbReference type="SUPFAM" id="SSF52743">
    <property type="entry name" value="Subtilisin-like"/>
    <property type="match status" value="1"/>
</dbReference>
<keyword evidence="10" id="KW-1185">Reference proteome</keyword>
<proteinExistence type="inferred from homology"/>
<feature type="domain" description="PKD" evidence="8">
    <location>
        <begin position="37"/>
        <end position="118"/>
    </location>
</feature>
<dbReference type="SUPFAM" id="SSF89260">
    <property type="entry name" value="Collagen-binding domain"/>
    <property type="match status" value="1"/>
</dbReference>
<keyword evidence="2 5" id="KW-0645">Protease</keyword>
<evidence type="ECO:0000256" key="7">
    <source>
        <dbReference type="SAM" id="SignalP"/>
    </source>
</evidence>
<evidence type="ECO:0000313" key="9">
    <source>
        <dbReference type="EMBL" id="MFC4361486.1"/>
    </source>
</evidence>
<feature type="domain" description="PKD" evidence="8">
    <location>
        <begin position="137"/>
        <end position="205"/>
    </location>
</feature>
<reference evidence="10" key="1">
    <citation type="journal article" date="2019" name="Int. J. Syst. Evol. Microbiol.">
        <title>The Global Catalogue of Microorganisms (GCM) 10K type strain sequencing project: providing services to taxonomists for standard genome sequencing and annotation.</title>
        <authorList>
            <consortium name="The Broad Institute Genomics Platform"/>
            <consortium name="The Broad Institute Genome Sequencing Center for Infectious Disease"/>
            <person name="Wu L."/>
            <person name="Ma J."/>
        </authorList>
    </citation>
    <scope>NUCLEOTIDE SEQUENCE [LARGE SCALE GENOMIC DNA]</scope>
    <source>
        <strain evidence="10">CECT 8570</strain>
    </source>
</reference>
<dbReference type="Gene3D" id="2.60.120.380">
    <property type="match status" value="1"/>
</dbReference>
<dbReference type="InterPro" id="IPR017309">
    <property type="entry name" value="Pept_S8A_subtilisin_proteobac"/>
</dbReference>
<dbReference type="InterPro" id="IPR013783">
    <property type="entry name" value="Ig-like_fold"/>
</dbReference>
<comment type="similarity">
    <text evidence="1 5 6">Belongs to the peptidase S8 family.</text>
</comment>
<dbReference type="EMBL" id="JBHSCX010000003">
    <property type="protein sequence ID" value="MFC4361486.1"/>
    <property type="molecule type" value="Genomic_DNA"/>
</dbReference>
<dbReference type="InterPro" id="IPR000209">
    <property type="entry name" value="Peptidase_S8/S53_dom"/>
</dbReference>
<dbReference type="PANTHER" id="PTHR43806">
    <property type="entry name" value="PEPTIDASE S8"/>
    <property type="match status" value="1"/>
</dbReference>
<evidence type="ECO:0000256" key="5">
    <source>
        <dbReference type="PROSITE-ProRule" id="PRU01240"/>
    </source>
</evidence>
<dbReference type="PROSITE" id="PS00138">
    <property type="entry name" value="SUBTILASE_SER"/>
    <property type="match status" value="1"/>
</dbReference>
<gene>
    <name evidence="9" type="ORF">ACFOX3_04180</name>
</gene>
<dbReference type="PROSITE" id="PS51257">
    <property type="entry name" value="PROKAR_LIPOPROTEIN"/>
    <property type="match status" value="1"/>
</dbReference>
<dbReference type="InterPro" id="IPR015500">
    <property type="entry name" value="Peptidase_S8_subtilisin-rel"/>
</dbReference>
<feature type="chain" id="PRO_5046359652" evidence="7">
    <location>
        <begin position="25"/>
        <end position="1040"/>
    </location>
</feature>
<dbReference type="PROSITE" id="PS00137">
    <property type="entry name" value="SUBTILASE_HIS"/>
    <property type="match status" value="1"/>
</dbReference>
<dbReference type="InterPro" id="IPR050131">
    <property type="entry name" value="Peptidase_S8_subtilisin-like"/>
</dbReference>
<evidence type="ECO:0000256" key="4">
    <source>
        <dbReference type="ARBA" id="ARBA00022825"/>
    </source>
</evidence>
<feature type="active site" description="Charge relay system" evidence="5">
    <location>
        <position position="512"/>
    </location>
</feature>
<dbReference type="CDD" id="cd00146">
    <property type="entry name" value="PKD"/>
    <property type="match status" value="2"/>
</dbReference>
<dbReference type="Pfam" id="PF00082">
    <property type="entry name" value="Peptidase_S8"/>
    <property type="match status" value="1"/>
</dbReference>
<dbReference type="Gene3D" id="3.40.50.200">
    <property type="entry name" value="Peptidase S8/S53 domain"/>
    <property type="match status" value="1"/>
</dbReference>
<dbReference type="InterPro" id="IPR036852">
    <property type="entry name" value="Peptidase_S8/S53_dom_sf"/>
</dbReference>
<evidence type="ECO:0000313" key="10">
    <source>
        <dbReference type="Proteomes" id="UP001595840"/>
    </source>
</evidence>
<keyword evidence="4 5" id="KW-0720">Serine protease</keyword>
<evidence type="ECO:0000256" key="3">
    <source>
        <dbReference type="ARBA" id="ARBA00022801"/>
    </source>
</evidence>
<dbReference type="SMART" id="SM00089">
    <property type="entry name" value="PKD"/>
    <property type="match status" value="2"/>
</dbReference>
<dbReference type="Gene3D" id="2.60.40.10">
    <property type="entry name" value="Immunoglobulins"/>
    <property type="match status" value="2"/>
</dbReference>
<dbReference type="Pfam" id="PF18911">
    <property type="entry name" value="PKD_4"/>
    <property type="match status" value="2"/>
</dbReference>
<dbReference type="PRINTS" id="PR00723">
    <property type="entry name" value="SUBTILISIN"/>
</dbReference>
<feature type="active site" description="Charge relay system" evidence="5">
    <location>
        <position position="745"/>
    </location>
</feature>
<dbReference type="InterPro" id="IPR023827">
    <property type="entry name" value="Peptidase_S8_Asp-AS"/>
</dbReference>
<dbReference type="PIRSF" id="PIRSF037893">
    <property type="entry name" value="Subtilisin_rel_Maqu_2796"/>
    <property type="match status" value="1"/>
</dbReference>
<keyword evidence="7" id="KW-0732">Signal</keyword>
<dbReference type="InterPro" id="IPR035986">
    <property type="entry name" value="PKD_dom_sf"/>
</dbReference>
<name>A0ABV8V0R8_9GAMM</name>
<comment type="caution">
    <text evidence="9">The sequence shown here is derived from an EMBL/GenBank/DDBJ whole genome shotgun (WGS) entry which is preliminary data.</text>
</comment>
<accession>A0ABV8V0R8</accession>
<dbReference type="InterPro" id="IPR022398">
    <property type="entry name" value="Peptidase_S8_His-AS"/>
</dbReference>
<organism evidence="9 10">
    <name type="scientific">Simiduia curdlanivorans</name>
    <dbReference type="NCBI Taxonomy" id="1492769"/>
    <lineage>
        <taxon>Bacteria</taxon>
        <taxon>Pseudomonadati</taxon>
        <taxon>Pseudomonadota</taxon>
        <taxon>Gammaproteobacteria</taxon>
        <taxon>Cellvibrionales</taxon>
        <taxon>Cellvibrionaceae</taxon>
        <taxon>Simiduia</taxon>
    </lineage>
</organism>
<dbReference type="PROSITE" id="PS50093">
    <property type="entry name" value="PKD"/>
    <property type="match status" value="2"/>
</dbReference>
<feature type="active site" description="Charge relay system" evidence="5">
    <location>
        <position position="564"/>
    </location>
</feature>
<keyword evidence="3 5" id="KW-0378">Hydrolase</keyword>
<dbReference type="InterPro" id="IPR023828">
    <property type="entry name" value="Peptidase_S8_Ser-AS"/>
</dbReference>
<dbReference type="InterPro" id="IPR000601">
    <property type="entry name" value="PKD_dom"/>
</dbReference>
<feature type="signal peptide" evidence="7">
    <location>
        <begin position="1"/>
        <end position="24"/>
    </location>
</feature>
<dbReference type="InterPro" id="IPR022409">
    <property type="entry name" value="PKD/Chitinase_dom"/>
</dbReference>
<dbReference type="PANTHER" id="PTHR43806:SF11">
    <property type="entry name" value="CEREVISIN-RELATED"/>
    <property type="match status" value="1"/>
</dbReference>
<dbReference type="PROSITE" id="PS51892">
    <property type="entry name" value="SUBTILASE"/>
    <property type="match status" value="1"/>
</dbReference>
<protein>
    <submittedName>
        <fullName evidence="9">S8 family serine peptidase</fullName>
    </submittedName>
</protein>
<evidence type="ECO:0000256" key="1">
    <source>
        <dbReference type="ARBA" id="ARBA00011073"/>
    </source>
</evidence>
<evidence type="ECO:0000256" key="2">
    <source>
        <dbReference type="ARBA" id="ARBA00022670"/>
    </source>
</evidence>
<dbReference type="RefSeq" id="WP_290259602.1">
    <property type="nucleotide sequence ID" value="NZ_JAUFQG010000004.1"/>
</dbReference>
<sequence length="1040" mass="108592">MKKDIMLKSHILLCLFVALLSACGGGGGGSTPSNQLPNAEFRITTSNFTVPATVAFNAQASSDSDGSIVNYAWTFGDGGSTTGAVVSHQYLETGSFTVELEVTDDDGGTDRYSLQVEIVANSPAVPVMLVTAPHFVVPATVHFDASDSTDADGSIASYHWNFDDGSIGQGPVVSHIFDTAGVYDVVLTLTDNRGALSTASRTLTVVTRDQAGTASISGIISAPAETAVDSDTNDPFNPYQPNNDFATAQAIANPVTVGGFVTDLSGTGNADNGDRFETIPDETDIYAVSLLQGQKILLEISDWAADVDLDLYLYDSAGAEVAYSIGESDVELVTVAASGDYFVQVFAYSGFSNYQLSIGVAASQVPAHAGNRSSEAPIIAGELLVEYKDAVVLGEAGIQRRAERLGMQVARALPGRAALNRFDLSRQTLSAMNAAIAQRMSSEQSERFQTLMKLKALSKDKSVQRAQPNYRYTAQAIPNDPDYIKQWHYPLINLPQAWDSSIGTGAIVAVLDTGVYLAHEDLTANLMAGYDFISETSNALDGNGIDANPDDPGDGGLSGSSSWHGTHVAGTIAAVTNNGKGLAGVAYGAKIMPLRVLGATGGSSYDIQQALYYAAGLPNDSGTVPTQRAHIANLSLGCQYCFSSAEAAVYQQVRDAGLIVVAASGNENSGEPGYPASYASVISVAATDRFDNRAPYSNFGQYVAVSAPGGAQQSGPVNGVLSTLVDQDQSSGSRRSAYAYYQGTSMATPHVAGVAALMVSLRPSLTPTEFEQAISSGSIVKDIGDAGRDDSFGYGRIDALKAVQYALLLEGDALPAALVVSPSAVNFSAIENVETVELDRIGVGTLRVVSATSSAAWLTVSAGAVDGDGLGDYLLSANRAGLDNGTYQAVVTFTADNAVSVSLNVSMVVGTNTSVLGAGHIYVLLLDESFAFFDQVNLFPDANGDYAYSFDHLPGTVAEPVKFYLVAGTDNDNDFELCDAGEVCGAYPTLGVLTPLNVTGVTTQVNFLVLMDGSISSNASATVAEGEPEAAANRPLLRRR</sequence>
<dbReference type="SUPFAM" id="SSF49299">
    <property type="entry name" value="PKD domain"/>
    <property type="match status" value="2"/>
</dbReference>
<dbReference type="CDD" id="cd07496">
    <property type="entry name" value="Peptidases_S8_13"/>
    <property type="match status" value="1"/>
</dbReference>